<dbReference type="InterPro" id="IPR019734">
    <property type="entry name" value="TPR_rpt"/>
</dbReference>
<dbReference type="PROSITE" id="PS50005">
    <property type="entry name" value="TPR"/>
    <property type="match status" value="1"/>
</dbReference>
<keyword evidence="1" id="KW-0677">Repeat</keyword>
<dbReference type="InterPro" id="IPR040962">
    <property type="entry name" value="TPR_22"/>
</dbReference>
<dbReference type="InterPro" id="IPR039226">
    <property type="entry name" value="Ski3/TTC37"/>
</dbReference>
<dbReference type="SUPFAM" id="SSF48452">
    <property type="entry name" value="TPR-like"/>
    <property type="match status" value="1"/>
</dbReference>
<dbReference type="Gene3D" id="1.25.40.10">
    <property type="entry name" value="Tetratricopeptide repeat domain"/>
    <property type="match status" value="1"/>
</dbReference>
<reference evidence="4" key="1">
    <citation type="submission" date="2019-10" db="EMBL/GenBank/DDBJ databases">
        <authorList>
            <person name="Nor Muhammad N."/>
        </authorList>
    </citation>
    <scope>NUCLEOTIDE SEQUENCE</scope>
</reference>
<keyword evidence="2 3" id="KW-0802">TPR repeat</keyword>
<gene>
    <name evidence="4" type="primary">I1S832</name>
</gene>
<evidence type="ECO:0000256" key="2">
    <source>
        <dbReference type="ARBA" id="ARBA00022803"/>
    </source>
</evidence>
<name>A0A5K1K7W9_9APHY</name>
<dbReference type="AlphaFoldDB" id="A0A5K1K7W9"/>
<evidence type="ECO:0000256" key="3">
    <source>
        <dbReference type="PROSITE-ProRule" id="PRU00339"/>
    </source>
</evidence>
<dbReference type="PANTHER" id="PTHR15704">
    <property type="entry name" value="SUPERKILLER 3 PROTEIN-RELATED"/>
    <property type="match status" value="1"/>
</dbReference>
<organism evidence="4">
    <name type="scientific">Ganoderma boninense</name>
    <dbReference type="NCBI Taxonomy" id="34458"/>
    <lineage>
        <taxon>Eukaryota</taxon>
        <taxon>Fungi</taxon>
        <taxon>Dikarya</taxon>
        <taxon>Basidiomycota</taxon>
        <taxon>Agaricomycotina</taxon>
        <taxon>Agaricomycetes</taxon>
        <taxon>Polyporales</taxon>
        <taxon>Polyporaceae</taxon>
        <taxon>Ganoderma</taxon>
    </lineage>
</organism>
<evidence type="ECO:0000256" key="1">
    <source>
        <dbReference type="ARBA" id="ARBA00022737"/>
    </source>
</evidence>
<protein>
    <submittedName>
        <fullName evidence="4">Uncharacterized protein</fullName>
    </submittedName>
</protein>
<dbReference type="EMBL" id="LR730106">
    <property type="protein sequence ID" value="VWP02312.1"/>
    <property type="molecule type" value="Genomic_DNA"/>
</dbReference>
<dbReference type="GO" id="GO:0006401">
    <property type="term" value="P:RNA catabolic process"/>
    <property type="evidence" value="ECO:0007669"/>
    <property type="project" value="InterPro"/>
</dbReference>
<dbReference type="PANTHER" id="PTHR15704:SF7">
    <property type="entry name" value="SUPERKILLER COMPLEX PROTEIN 3"/>
    <property type="match status" value="1"/>
</dbReference>
<dbReference type="Pfam" id="PF18833">
    <property type="entry name" value="TPR_22"/>
    <property type="match status" value="1"/>
</dbReference>
<dbReference type="InterPro" id="IPR011990">
    <property type="entry name" value="TPR-like_helical_dom_sf"/>
</dbReference>
<accession>A0A5K1K7W9</accession>
<evidence type="ECO:0000313" key="4">
    <source>
        <dbReference type="EMBL" id="VWP02312.1"/>
    </source>
</evidence>
<dbReference type="GO" id="GO:0055087">
    <property type="term" value="C:Ski complex"/>
    <property type="evidence" value="ECO:0007669"/>
    <property type="project" value="InterPro"/>
</dbReference>
<proteinExistence type="predicted"/>
<sequence>MSGIAKTKLKGARDAIAKKDYEKARDAAQQALEYDPENYLAYVNHSDGQQLLAWQGLGQLYEETKNWDEYLKILNKLAELYTIGNEATKCAETIQKIIDIRRNADPSAPIELAEALTLLLPESPFYATLSLLPPPDPTNPTSTPTFVAQSAIHNSLPVLEELVSIYEKHEQGVQRDEISKRRTRLNAPPLEQIRRDVALEILSTSQLPRLYNEVLNHPNASDELRRETEAKLLDLKQRHLFALPASEKTAEKARLASELDELINGMVLLKIPNELAWTLLIEGKDAAEIGWFPASLCVPVLF</sequence>
<feature type="repeat" description="TPR" evidence="3">
    <location>
        <begin position="5"/>
        <end position="38"/>
    </location>
</feature>